<dbReference type="GO" id="GO:0032993">
    <property type="term" value="C:protein-DNA complex"/>
    <property type="evidence" value="ECO:0007669"/>
    <property type="project" value="TreeGrafter"/>
</dbReference>
<keyword evidence="8" id="KW-1185">Reference proteome</keyword>
<reference evidence="7 8" key="1">
    <citation type="submission" date="2019-09" db="EMBL/GenBank/DDBJ databases">
        <title>Actinomadura physcomitrii sp. nov., a novel actinomycete isolated from moss [Physcomitrium sphaericum (Ludw) Fuernr].</title>
        <authorList>
            <person name="Zhuang X."/>
            <person name="Liu C."/>
        </authorList>
    </citation>
    <scope>NUCLEOTIDE SEQUENCE [LARGE SCALE GENOMIC DNA]</scope>
    <source>
        <strain evidence="7 8">HMC1</strain>
    </source>
</reference>
<dbReference type="OrthoDB" id="3181812at2"/>
<dbReference type="Pfam" id="PF00126">
    <property type="entry name" value="HTH_1"/>
    <property type="match status" value="1"/>
</dbReference>
<feature type="domain" description="HTH lysR-type" evidence="6">
    <location>
        <begin position="1"/>
        <end position="58"/>
    </location>
</feature>
<keyword evidence="4" id="KW-0804">Transcription</keyword>
<gene>
    <name evidence="7" type="ORF">F8566_39640</name>
</gene>
<dbReference type="Pfam" id="PF03466">
    <property type="entry name" value="LysR_substrate"/>
    <property type="match status" value="1"/>
</dbReference>
<dbReference type="SUPFAM" id="SSF53850">
    <property type="entry name" value="Periplasmic binding protein-like II"/>
    <property type="match status" value="1"/>
</dbReference>
<evidence type="ECO:0000256" key="2">
    <source>
        <dbReference type="ARBA" id="ARBA00023015"/>
    </source>
</evidence>
<organism evidence="7 8">
    <name type="scientific">Actinomadura rudentiformis</name>
    <dbReference type="NCBI Taxonomy" id="359158"/>
    <lineage>
        <taxon>Bacteria</taxon>
        <taxon>Bacillati</taxon>
        <taxon>Actinomycetota</taxon>
        <taxon>Actinomycetes</taxon>
        <taxon>Streptosporangiales</taxon>
        <taxon>Thermomonosporaceae</taxon>
        <taxon>Actinomadura</taxon>
    </lineage>
</organism>
<dbReference type="AlphaFoldDB" id="A0A6H9YEP5"/>
<keyword evidence="3" id="KW-0238">DNA-binding</keyword>
<dbReference type="GO" id="GO:0003700">
    <property type="term" value="F:DNA-binding transcription factor activity"/>
    <property type="evidence" value="ECO:0007669"/>
    <property type="project" value="InterPro"/>
</dbReference>
<evidence type="ECO:0000313" key="7">
    <source>
        <dbReference type="EMBL" id="KAB2342174.1"/>
    </source>
</evidence>
<dbReference type="InterPro" id="IPR000847">
    <property type="entry name" value="LysR_HTH_N"/>
</dbReference>
<dbReference type="PRINTS" id="PR00039">
    <property type="entry name" value="HTHLYSR"/>
</dbReference>
<dbReference type="EMBL" id="WBMT01000023">
    <property type="protein sequence ID" value="KAB2342174.1"/>
    <property type="molecule type" value="Genomic_DNA"/>
</dbReference>
<dbReference type="FunFam" id="1.10.10.10:FF:000001">
    <property type="entry name" value="LysR family transcriptional regulator"/>
    <property type="match status" value="1"/>
</dbReference>
<dbReference type="PROSITE" id="PS50931">
    <property type="entry name" value="HTH_LYSR"/>
    <property type="match status" value="1"/>
</dbReference>
<accession>A0A6H9YEP5</accession>
<evidence type="ECO:0000256" key="1">
    <source>
        <dbReference type="ARBA" id="ARBA00009437"/>
    </source>
</evidence>
<dbReference type="CDD" id="cd08436">
    <property type="entry name" value="PBP2_LTTR_like_3"/>
    <property type="match status" value="1"/>
</dbReference>
<protein>
    <submittedName>
        <fullName evidence="7">LysR family transcriptional regulator</fullName>
    </submittedName>
</protein>
<dbReference type="Gene3D" id="3.40.190.290">
    <property type="match status" value="1"/>
</dbReference>
<feature type="compositionally biased region" description="Low complexity" evidence="5">
    <location>
        <begin position="295"/>
        <end position="306"/>
    </location>
</feature>
<dbReference type="GO" id="GO:0003677">
    <property type="term" value="F:DNA binding"/>
    <property type="evidence" value="ECO:0007669"/>
    <property type="project" value="UniProtKB-KW"/>
</dbReference>
<evidence type="ECO:0000256" key="5">
    <source>
        <dbReference type="SAM" id="MobiDB-lite"/>
    </source>
</evidence>
<evidence type="ECO:0000313" key="8">
    <source>
        <dbReference type="Proteomes" id="UP000468735"/>
    </source>
</evidence>
<proteinExistence type="inferred from homology"/>
<evidence type="ECO:0000256" key="4">
    <source>
        <dbReference type="ARBA" id="ARBA00023163"/>
    </source>
</evidence>
<dbReference type="InterPro" id="IPR036390">
    <property type="entry name" value="WH_DNA-bd_sf"/>
</dbReference>
<dbReference type="PANTHER" id="PTHR30346">
    <property type="entry name" value="TRANSCRIPTIONAL DUAL REGULATOR HCAR-RELATED"/>
    <property type="match status" value="1"/>
</dbReference>
<comment type="caution">
    <text evidence="7">The sequence shown here is derived from an EMBL/GenBank/DDBJ whole genome shotgun (WGS) entry which is preliminary data.</text>
</comment>
<dbReference type="Proteomes" id="UP000468735">
    <property type="component" value="Unassembled WGS sequence"/>
</dbReference>
<dbReference type="SUPFAM" id="SSF46785">
    <property type="entry name" value="Winged helix' DNA-binding domain"/>
    <property type="match status" value="1"/>
</dbReference>
<sequence length="320" mass="33310">MELRQLEYFVAVTEEASFTRAAARLHVAQPGVSAQIRQLERELGLPLLDRSGRTVRLTEAGSAVLPYARAALSAVAGARLVVDELTGLVRGHVTVGVVEWMKILDLPGLLAGFHRDHPQVEITLSEARAADMIDALRAGQLDLGFISMGAVPPEGLETQVILDQAVVAAVAPGDPLARRDTIPLNALRGRKLICLPKGTGVRTIIDDACAAAGFTPDVSFEIGDPLTLAQLAARGLGVAVLPESATLPYQDELHTIEITRPRMSGRIALAWRAGGPTGPAARALIDLARERMPAAAPTAAPASASPPAAPPAGGSGSAQG</sequence>
<dbReference type="InterPro" id="IPR005119">
    <property type="entry name" value="LysR_subst-bd"/>
</dbReference>
<comment type="similarity">
    <text evidence="1">Belongs to the LysR transcriptional regulatory family.</text>
</comment>
<evidence type="ECO:0000256" key="3">
    <source>
        <dbReference type="ARBA" id="ARBA00023125"/>
    </source>
</evidence>
<name>A0A6H9YEP5_9ACTN</name>
<evidence type="ECO:0000259" key="6">
    <source>
        <dbReference type="PROSITE" id="PS50931"/>
    </source>
</evidence>
<dbReference type="RefSeq" id="WP_151567632.1">
    <property type="nucleotide sequence ID" value="NZ_WBMT01000023.1"/>
</dbReference>
<feature type="region of interest" description="Disordered" evidence="5">
    <location>
        <begin position="295"/>
        <end position="320"/>
    </location>
</feature>
<keyword evidence="2" id="KW-0805">Transcription regulation</keyword>
<dbReference type="InterPro" id="IPR036388">
    <property type="entry name" value="WH-like_DNA-bd_sf"/>
</dbReference>
<dbReference type="PANTHER" id="PTHR30346:SF28">
    <property type="entry name" value="HTH-TYPE TRANSCRIPTIONAL REGULATOR CYNR"/>
    <property type="match status" value="1"/>
</dbReference>
<dbReference type="Gene3D" id="1.10.10.10">
    <property type="entry name" value="Winged helix-like DNA-binding domain superfamily/Winged helix DNA-binding domain"/>
    <property type="match status" value="1"/>
</dbReference>